<accession>A0A1E5BKA2</accession>
<reference evidence="1 2" key="1">
    <citation type="journal article" date="2012" name="Science">
        <title>Ecological populations of bacteria act as socially cohesive units of antibiotic production and resistance.</title>
        <authorList>
            <person name="Cordero O.X."/>
            <person name="Wildschutte H."/>
            <person name="Kirkup B."/>
            <person name="Proehl S."/>
            <person name="Ngo L."/>
            <person name="Hussain F."/>
            <person name="Le Roux F."/>
            <person name="Mincer T."/>
            <person name="Polz M.F."/>
        </authorList>
    </citation>
    <scope>NUCLEOTIDE SEQUENCE [LARGE SCALE GENOMIC DNA]</scope>
    <source>
        <strain evidence="1 2">ZF-129</strain>
    </source>
</reference>
<organism evidence="1 2">
    <name type="scientific">Vibrio genomosp. F10 str. ZF-129</name>
    <dbReference type="NCBI Taxonomy" id="1187848"/>
    <lineage>
        <taxon>Bacteria</taxon>
        <taxon>Pseudomonadati</taxon>
        <taxon>Pseudomonadota</taxon>
        <taxon>Gammaproteobacteria</taxon>
        <taxon>Vibrionales</taxon>
        <taxon>Vibrionaceae</taxon>
        <taxon>Vibrio</taxon>
    </lineage>
</organism>
<name>A0A1E5BKA2_9VIBR</name>
<dbReference type="RefSeq" id="WP_017041295.1">
    <property type="nucleotide sequence ID" value="NZ_AJYQ02000002.1"/>
</dbReference>
<evidence type="ECO:0000313" key="1">
    <source>
        <dbReference type="EMBL" id="OEE38299.1"/>
    </source>
</evidence>
<protein>
    <submittedName>
        <fullName evidence="1">Uncharacterized protein</fullName>
    </submittedName>
</protein>
<dbReference type="AlphaFoldDB" id="A0A1E5BKA2"/>
<proteinExistence type="predicted"/>
<sequence length="64" mass="7258">MNIYIKLGTGPGKVMHLCNKHKLPDIGEKVFVKEVNRPEYPRQGALIDGMRDTVNGTLYLAERM</sequence>
<comment type="caution">
    <text evidence="1">The sequence shown here is derived from an EMBL/GenBank/DDBJ whole genome shotgun (WGS) entry which is preliminary data.</text>
</comment>
<dbReference type="EMBL" id="AJYQ02000002">
    <property type="protein sequence ID" value="OEE38299.1"/>
    <property type="molecule type" value="Genomic_DNA"/>
</dbReference>
<evidence type="ECO:0000313" key="2">
    <source>
        <dbReference type="Proteomes" id="UP000094741"/>
    </source>
</evidence>
<gene>
    <name evidence="1" type="ORF">A1QO_02660</name>
</gene>
<dbReference type="Proteomes" id="UP000094741">
    <property type="component" value="Unassembled WGS sequence"/>
</dbReference>
<dbReference type="STRING" id="1187848.A1QO_02660"/>